<evidence type="ECO:0000313" key="1">
    <source>
        <dbReference type="EMBL" id="MBY85828.1"/>
    </source>
</evidence>
<dbReference type="RefSeq" id="XP_025415593.1">
    <property type="nucleotide sequence ID" value="XM_025559808.1"/>
</dbReference>
<accession>A0A2S2R793</accession>
<reference evidence="1" key="1">
    <citation type="submission" date="2018-04" db="EMBL/GenBank/DDBJ databases">
        <title>Transcriptome assembly of Sipha flava.</title>
        <authorList>
            <person name="Scully E.D."/>
            <person name="Geib S.M."/>
            <person name="Palmer N.A."/>
            <person name="Koch K."/>
            <person name="Bradshaw J."/>
            <person name="Heng-Moss T."/>
            <person name="Sarath G."/>
        </authorList>
    </citation>
    <scope>NUCLEOTIDE SEQUENCE</scope>
</reference>
<gene>
    <name evidence="3" type="primary">LOC112687220</name>
    <name evidence="1" type="ORF">g.73162</name>
</gene>
<reference evidence="3" key="2">
    <citation type="submission" date="2025-04" db="UniProtKB">
        <authorList>
            <consortium name="RefSeq"/>
        </authorList>
    </citation>
    <scope>IDENTIFICATION</scope>
    <source>
        <tissue evidence="3">Whole body</tissue>
    </source>
</reference>
<organism evidence="1">
    <name type="scientific">Sipha flava</name>
    <name type="common">yellow sugarcane aphid</name>
    <dbReference type="NCBI Taxonomy" id="143950"/>
    <lineage>
        <taxon>Eukaryota</taxon>
        <taxon>Metazoa</taxon>
        <taxon>Ecdysozoa</taxon>
        <taxon>Arthropoda</taxon>
        <taxon>Hexapoda</taxon>
        <taxon>Insecta</taxon>
        <taxon>Pterygota</taxon>
        <taxon>Neoptera</taxon>
        <taxon>Paraneoptera</taxon>
        <taxon>Hemiptera</taxon>
        <taxon>Sternorrhyncha</taxon>
        <taxon>Aphidomorpha</taxon>
        <taxon>Aphidoidea</taxon>
        <taxon>Aphididae</taxon>
        <taxon>Sipha</taxon>
    </lineage>
</organism>
<dbReference type="EMBL" id="GGMS01016625">
    <property type="protein sequence ID" value="MBY85828.1"/>
    <property type="molecule type" value="Transcribed_RNA"/>
</dbReference>
<protein>
    <submittedName>
        <fullName evidence="3">Uncharacterized protein LOC112687220</fullName>
    </submittedName>
</protein>
<proteinExistence type="predicted"/>
<keyword evidence="2" id="KW-1185">Reference proteome</keyword>
<dbReference type="Gene3D" id="3.40.50.20">
    <property type="match status" value="1"/>
</dbReference>
<evidence type="ECO:0000313" key="3">
    <source>
        <dbReference type="RefSeq" id="XP_025415593.1"/>
    </source>
</evidence>
<dbReference type="GeneID" id="112687220"/>
<dbReference type="Proteomes" id="UP000694846">
    <property type="component" value="Unplaced"/>
</dbReference>
<dbReference type="OrthoDB" id="186626at2759"/>
<evidence type="ECO:0000313" key="2">
    <source>
        <dbReference type="Proteomes" id="UP000694846"/>
    </source>
</evidence>
<name>A0A2S2R793_9HEMI</name>
<dbReference type="AlphaFoldDB" id="A0A2S2R793"/>
<sequence length="517" mass="59511">MPDTVRQIPISNDRYQCNSGSCTSSPIVSPSHSFNRSKSTFYLLDRRTSPPPGRLLQPHNGEVGTINWYITFFWKLFKSFLGLKWINTLLLRISSMWLCFWLILTWKCIRIPLVISKYILRFCFATRKHKGEQRTVLINGGSTVQTLHLARNFYLTGARVILCEIEGFAELSYFSIAVDNYYTIPKPNDDNCVQYVDALRSIVEKERVNFYVPTGTTVSSYYDAVAKSHLELLGCKCFAPGLDGISILNDLSEVFHKCEIEGMLVPKHLRVCSKEDIIKLYDNVSFRADKHFIVNIGLSGCKTKHSLQLPATRKSLKLPGTVSDDCPWLLVQNCLGTYYNTCTTVQNGKVIANVTCNIRNGNIMQNELIDNWVVHFISTLSFSFDSILTFKICITPSKKVIPLECQIGVPIIYTFYKSNLEKIIFPPCAHQSLSPKMEITERYYVTKLIYETVIYMNTFYSIKRLLNILITKKEMFFTYWDPLPFFVYYNLQLVIISIHNVLDKSKLSNQKNKYTTF</sequence>